<keyword evidence="2 3" id="KW-0175">Coiled coil</keyword>
<feature type="region of interest" description="Disordered" evidence="4">
    <location>
        <begin position="218"/>
        <end position="255"/>
    </location>
</feature>
<dbReference type="InterPro" id="IPR039041">
    <property type="entry name" value="Nav/unc-53"/>
</dbReference>
<dbReference type="FunFam" id="3.40.50.300:FF:000316">
    <property type="entry name" value="Putative neuron navigator 3"/>
    <property type="match status" value="1"/>
</dbReference>
<protein>
    <submittedName>
        <fullName evidence="6">Neuron navigator 3</fullName>
    </submittedName>
</protein>
<dbReference type="SUPFAM" id="SSF52540">
    <property type="entry name" value="P-loop containing nucleoside triphosphate hydrolases"/>
    <property type="match status" value="2"/>
</dbReference>
<dbReference type="PANTHER" id="PTHR12784">
    <property type="entry name" value="STEERIN"/>
    <property type="match status" value="1"/>
</dbReference>
<evidence type="ECO:0000256" key="2">
    <source>
        <dbReference type="ARBA" id="ARBA00023054"/>
    </source>
</evidence>
<dbReference type="InterPro" id="IPR057568">
    <property type="entry name" value="CortBP2_NAV1-like_AAA_lid"/>
</dbReference>
<evidence type="ECO:0000256" key="3">
    <source>
        <dbReference type="SAM" id="Coils"/>
    </source>
</evidence>
<organism evidence="6 7">
    <name type="scientific">Tetraodon nigroviridis</name>
    <name type="common">Spotted green pufferfish</name>
    <name type="synonym">Chelonodon nigroviridis</name>
    <dbReference type="NCBI Taxonomy" id="99883"/>
    <lineage>
        <taxon>Eukaryota</taxon>
        <taxon>Metazoa</taxon>
        <taxon>Chordata</taxon>
        <taxon>Craniata</taxon>
        <taxon>Vertebrata</taxon>
        <taxon>Euteleostomi</taxon>
        <taxon>Actinopterygii</taxon>
        <taxon>Neopterygii</taxon>
        <taxon>Teleostei</taxon>
        <taxon>Neoteleostei</taxon>
        <taxon>Acanthomorphata</taxon>
        <taxon>Eupercaria</taxon>
        <taxon>Tetraodontiformes</taxon>
        <taxon>Tetradontoidea</taxon>
        <taxon>Tetraodontidae</taxon>
        <taxon>Tetraodon</taxon>
    </lineage>
</organism>
<feature type="compositionally biased region" description="Polar residues" evidence="4">
    <location>
        <begin position="699"/>
        <end position="715"/>
    </location>
</feature>
<dbReference type="InterPro" id="IPR057126">
    <property type="entry name" value="NAV1-like_ubiquitin-like"/>
</dbReference>
<dbReference type="Ensembl" id="ENSTNIT00000007074.1">
    <property type="protein sequence ID" value="ENSTNIP00000006920.1"/>
    <property type="gene ID" value="ENSTNIG00000004292.1"/>
</dbReference>
<dbReference type="HOGENOM" id="CLU_001002_2_1_1"/>
<dbReference type="OMA" id="NEMCSKR"/>
<feature type="region of interest" description="Disordered" evidence="4">
    <location>
        <begin position="696"/>
        <end position="722"/>
    </location>
</feature>
<sequence length="722" mass="80584">SLQMFRSLQESELVELRETIEMLKTQNTDAQTAIQVALNGPDHLHKGNAGSCWNAHLRIRRQHSSESMSSINSTASHSSMGSLGKDAEDKKKKKKSWVSASQLRSSFKQAFSKKKTKSQSAHDEMEEMTDSLPSSPKLQHDNRQGSVATLRSSPSTTELCECTEAEAEIVLQLKNELREKELKLTDIRLEALSSAHHLDQIREAMNRMQNEIETLKAENDRLKSSGNATPTATPVKAARPPSETSSTSSSSSRQSLGLSLNNLNITDTIIFLDILLDDSYEGNLRKEGRSVRIVVAISGGPKTTKATKSQQFLVGSIGVSGKTKWDVLDGVIRRLFKEYVFRVDPHSSLGLSSDSIVCYRMGEVVRSHASEVPELLPCGYLVGDSNVIRVNLKGVKENSIDSLVFDTLIPKPIIQRYLNLLMEHRRIILSGPSGTGKSFLATKLAEYIISQMGQEVTERNVASFSVDQNSSKELRQYLSSLAEQCSSEETDTELPTVVILDNLHHIGSLSDIFNGFLNCKYHKCPYVIGTMNQGVSTSPNLELHHNFRWVLCTNHTEPVKGFLGRFLRRKLIETEINKNTRSNDLIKIIDWIPKTWQHLNCFLEAHSSSYVTIGPRLFLSCPMDVEGSRVWFTDLWNYSLVPYLLEAVREGLQLYGKRAAWEDPCKWVSDTYPWNAASLHGEGQALLQLRPEDVGYDGYSSSKEGASSKQVSQSDTEGDPLV</sequence>
<reference evidence="6" key="3">
    <citation type="submission" date="2025-09" db="UniProtKB">
        <authorList>
            <consortium name="Ensembl"/>
        </authorList>
    </citation>
    <scope>IDENTIFICATION</scope>
</reference>
<name>H3CF96_TETNG</name>
<dbReference type="AlphaFoldDB" id="H3CF96"/>
<evidence type="ECO:0000313" key="7">
    <source>
        <dbReference type="Proteomes" id="UP000007303"/>
    </source>
</evidence>
<feature type="compositionally biased region" description="Polar residues" evidence="4">
    <location>
        <begin position="65"/>
        <end position="81"/>
    </location>
</feature>
<evidence type="ECO:0000259" key="5">
    <source>
        <dbReference type="SMART" id="SM00382"/>
    </source>
</evidence>
<feature type="compositionally biased region" description="Polar residues" evidence="4">
    <location>
        <begin position="144"/>
        <end position="155"/>
    </location>
</feature>
<dbReference type="Gene3D" id="3.40.50.300">
    <property type="entry name" value="P-loop containing nucleotide triphosphate hydrolases"/>
    <property type="match status" value="1"/>
</dbReference>
<dbReference type="Pfam" id="PF25408">
    <property type="entry name" value="AAA_lid_NAV1"/>
    <property type="match status" value="1"/>
</dbReference>
<dbReference type="Proteomes" id="UP000007303">
    <property type="component" value="Unassembled WGS sequence"/>
</dbReference>
<keyword evidence="7" id="KW-1185">Reference proteome</keyword>
<feature type="region of interest" description="Disordered" evidence="4">
    <location>
        <begin position="63"/>
        <end position="157"/>
    </location>
</feature>
<dbReference type="GO" id="GO:0022008">
    <property type="term" value="P:neurogenesis"/>
    <property type="evidence" value="ECO:0007669"/>
    <property type="project" value="InterPro"/>
</dbReference>
<dbReference type="GO" id="GO:0005524">
    <property type="term" value="F:ATP binding"/>
    <property type="evidence" value="ECO:0007669"/>
    <property type="project" value="InterPro"/>
</dbReference>
<feature type="compositionally biased region" description="Low complexity" evidence="4">
    <location>
        <begin position="242"/>
        <end position="255"/>
    </location>
</feature>
<dbReference type="GO" id="GO:0016887">
    <property type="term" value="F:ATP hydrolysis activity"/>
    <property type="evidence" value="ECO:0007669"/>
    <property type="project" value="InterPro"/>
</dbReference>
<evidence type="ECO:0000256" key="4">
    <source>
        <dbReference type="SAM" id="MobiDB-lite"/>
    </source>
</evidence>
<accession>H3CF96</accession>
<reference evidence="6" key="2">
    <citation type="submission" date="2025-08" db="UniProtKB">
        <authorList>
            <consortium name="Ensembl"/>
        </authorList>
    </citation>
    <scope>IDENTIFICATION</scope>
</reference>
<proteinExistence type="inferred from homology"/>
<dbReference type="SMART" id="SM00382">
    <property type="entry name" value="AAA"/>
    <property type="match status" value="1"/>
</dbReference>
<feature type="domain" description="AAA+ ATPase" evidence="5">
    <location>
        <begin position="423"/>
        <end position="577"/>
    </location>
</feature>
<dbReference type="Pfam" id="PF23092">
    <property type="entry name" value="Ubiquitin_6"/>
    <property type="match status" value="1"/>
</dbReference>
<dbReference type="InterPro" id="IPR003593">
    <property type="entry name" value="AAA+_ATPase"/>
</dbReference>
<dbReference type="PANTHER" id="PTHR12784:SF18">
    <property type="entry name" value="NEURON NAVIGATOR 3"/>
    <property type="match status" value="1"/>
</dbReference>
<evidence type="ECO:0000313" key="6">
    <source>
        <dbReference type="Ensembl" id="ENSTNIP00000006920.1"/>
    </source>
</evidence>
<reference evidence="7" key="1">
    <citation type="journal article" date="2004" name="Nature">
        <title>Genome duplication in the teleost fish Tetraodon nigroviridis reveals the early vertebrate proto-karyotype.</title>
        <authorList>
            <person name="Jaillon O."/>
            <person name="Aury J.-M."/>
            <person name="Brunet F."/>
            <person name="Petit J.-L."/>
            <person name="Stange-Thomann N."/>
            <person name="Mauceli E."/>
            <person name="Bouneau L."/>
            <person name="Fischer C."/>
            <person name="Ozouf-Costaz C."/>
            <person name="Bernot A."/>
            <person name="Nicaud S."/>
            <person name="Jaffe D."/>
            <person name="Fisher S."/>
            <person name="Lutfalla G."/>
            <person name="Dossat C."/>
            <person name="Segurens B."/>
            <person name="Dasilva C."/>
            <person name="Salanoubat M."/>
            <person name="Levy M."/>
            <person name="Boudet N."/>
            <person name="Castellano S."/>
            <person name="Anthouard V."/>
            <person name="Jubin C."/>
            <person name="Castelli V."/>
            <person name="Katinka M."/>
            <person name="Vacherie B."/>
            <person name="Biemont C."/>
            <person name="Skalli Z."/>
            <person name="Cattolico L."/>
            <person name="Poulain J."/>
            <person name="De Berardinis V."/>
            <person name="Cruaud C."/>
            <person name="Duprat S."/>
            <person name="Brottier P."/>
            <person name="Coutanceau J.-P."/>
            <person name="Gouzy J."/>
            <person name="Parra G."/>
            <person name="Lardier G."/>
            <person name="Chapple C."/>
            <person name="McKernan K.J."/>
            <person name="McEwan P."/>
            <person name="Bosak S."/>
            <person name="Kellis M."/>
            <person name="Volff J.-N."/>
            <person name="Guigo R."/>
            <person name="Zody M.C."/>
            <person name="Mesirov J."/>
            <person name="Lindblad-Toh K."/>
            <person name="Birren B."/>
            <person name="Nusbaum C."/>
            <person name="Kahn D."/>
            <person name="Robinson-Rechavi M."/>
            <person name="Laudet V."/>
            <person name="Schachter V."/>
            <person name="Quetier F."/>
            <person name="Saurin W."/>
            <person name="Scarpelli C."/>
            <person name="Wincker P."/>
            <person name="Lander E.S."/>
            <person name="Weissenbach J."/>
            <person name="Roest Crollius H."/>
        </authorList>
    </citation>
    <scope>NUCLEOTIDE SEQUENCE [LARGE SCALE GENOMIC DNA]</scope>
</reference>
<dbReference type="InterPro" id="IPR027417">
    <property type="entry name" value="P-loop_NTPase"/>
</dbReference>
<comment type="similarity">
    <text evidence="1">Belongs to the Nav/unc-53 family.</text>
</comment>
<feature type="compositionally biased region" description="Polar residues" evidence="4">
    <location>
        <begin position="98"/>
        <end position="109"/>
    </location>
</feature>
<dbReference type="InterPro" id="IPR003959">
    <property type="entry name" value="ATPase_AAA_core"/>
</dbReference>
<feature type="coiled-coil region" evidence="3">
    <location>
        <begin position="6"/>
        <end position="33"/>
    </location>
</feature>
<dbReference type="GeneTree" id="ENSGT00940000158014"/>
<evidence type="ECO:0000256" key="1">
    <source>
        <dbReference type="ARBA" id="ARBA00006255"/>
    </source>
</evidence>
<dbReference type="InParanoid" id="H3CF96"/>
<dbReference type="Pfam" id="PF00004">
    <property type="entry name" value="AAA"/>
    <property type="match status" value="1"/>
</dbReference>